<protein>
    <submittedName>
        <fullName evidence="2">Uncharacterized protein</fullName>
    </submittedName>
</protein>
<sequence>MMLFPEHHWKDYPEALKEQYKAFCYPHQRSPRYRKSPQGLRYWPNPLCKHRLPCRHRSHRNRHRSRNRCSQRL</sequence>
<keyword evidence="1" id="KW-1185">Reference proteome</keyword>
<evidence type="ECO:0000313" key="1">
    <source>
        <dbReference type="Proteomes" id="UP000887565"/>
    </source>
</evidence>
<proteinExistence type="predicted"/>
<organism evidence="1 2">
    <name type="scientific">Romanomermis culicivorax</name>
    <name type="common">Nematode worm</name>
    <dbReference type="NCBI Taxonomy" id="13658"/>
    <lineage>
        <taxon>Eukaryota</taxon>
        <taxon>Metazoa</taxon>
        <taxon>Ecdysozoa</taxon>
        <taxon>Nematoda</taxon>
        <taxon>Enoplea</taxon>
        <taxon>Dorylaimia</taxon>
        <taxon>Mermithida</taxon>
        <taxon>Mermithoidea</taxon>
        <taxon>Mermithidae</taxon>
        <taxon>Romanomermis</taxon>
    </lineage>
</organism>
<dbReference type="Proteomes" id="UP000887565">
    <property type="component" value="Unplaced"/>
</dbReference>
<evidence type="ECO:0000313" key="2">
    <source>
        <dbReference type="WBParaSite" id="nRc.2.0.1.t48307-RA"/>
    </source>
</evidence>
<accession>A0A915LBS4</accession>
<dbReference type="WBParaSite" id="nRc.2.0.1.t48307-RA">
    <property type="protein sequence ID" value="nRc.2.0.1.t48307-RA"/>
    <property type="gene ID" value="nRc.2.0.1.g48307"/>
</dbReference>
<dbReference type="AlphaFoldDB" id="A0A915LBS4"/>
<name>A0A915LBS4_ROMCU</name>
<reference evidence="2" key="1">
    <citation type="submission" date="2022-11" db="UniProtKB">
        <authorList>
            <consortium name="WormBaseParasite"/>
        </authorList>
    </citation>
    <scope>IDENTIFICATION</scope>
</reference>